<evidence type="ECO:0000256" key="5">
    <source>
        <dbReference type="ARBA" id="ARBA00023002"/>
    </source>
</evidence>
<feature type="domain" description="FAD/NAD(P)-binding" evidence="13">
    <location>
        <begin position="44"/>
        <end position="362"/>
    </location>
</feature>
<evidence type="ECO:0000259" key="13">
    <source>
        <dbReference type="Pfam" id="PF07992"/>
    </source>
</evidence>
<keyword evidence="5 10" id="KW-0560">Oxidoreductase</keyword>
<feature type="binding site" evidence="8">
    <location>
        <position position="92"/>
    </location>
    <ligand>
        <name>FAD</name>
        <dbReference type="ChEBI" id="CHEBI:57692"/>
    </ligand>
</feature>
<dbReference type="SUPFAM" id="SSF55424">
    <property type="entry name" value="FAD/NAD-linked reductases, dimerisation (C-terminal) domain"/>
    <property type="match status" value="1"/>
</dbReference>
<comment type="cofactor">
    <cofactor evidence="8">
        <name>FAD</name>
        <dbReference type="ChEBI" id="CHEBI:57692"/>
    </cofactor>
    <text evidence="8">Binds 1 FAD per subunit.</text>
</comment>
<dbReference type="PIRSF" id="PIRSF000350">
    <property type="entry name" value="Mercury_reductase_MerA"/>
    <property type="match status" value="1"/>
</dbReference>
<dbReference type="GO" id="GO:0003955">
    <property type="term" value="F:NAD(P)H dehydrogenase (quinone) activity"/>
    <property type="evidence" value="ECO:0007669"/>
    <property type="project" value="TreeGrafter"/>
</dbReference>
<evidence type="ECO:0000256" key="11">
    <source>
        <dbReference type="SAM" id="Phobius"/>
    </source>
</evidence>
<feature type="binding site" evidence="8">
    <location>
        <position position="349"/>
    </location>
    <ligand>
        <name>FAD</name>
        <dbReference type="ChEBI" id="CHEBI:57692"/>
    </ligand>
</feature>
<evidence type="ECO:0000256" key="1">
    <source>
        <dbReference type="ARBA" id="ARBA00007532"/>
    </source>
</evidence>
<dbReference type="GO" id="GO:0016668">
    <property type="term" value="F:oxidoreductase activity, acting on a sulfur group of donors, NAD(P) as acceptor"/>
    <property type="evidence" value="ECO:0007669"/>
    <property type="project" value="InterPro"/>
</dbReference>
<dbReference type="FunFam" id="3.30.390.30:FF:000001">
    <property type="entry name" value="Dihydrolipoyl dehydrogenase"/>
    <property type="match status" value="1"/>
</dbReference>
<feature type="binding site" evidence="8">
    <location>
        <begin position="218"/>
        <end position="225"/>
    </location>
    <ligand>
        <name>NAD(+)</name>
        <dbReference type="ChEBI" id="CHEBI:57540"/>
    </ligand>
</feature>
<dbReference type="FunFam" id="3.50.50.60:FF:000379">
    <property type="entry name" value="Mercuric reductase"/>
    <property type="match status" value="1"/>
</dbReference>
<keyword evidence="11" id="KW-1133">Transmembrane helix</keyword>
<sequence>MTQFPKHASDRYEDFIQPVDEYNRDLIANVHPLDWVNPQPADLYDLVVIGAGTAGLVVAAGAAGLGLGLKVALIEKNLMGGDCLNVGCVPSKCVIRSARVVADIRDAMNFGINPPSNIDIDFGAVMERMRKLRAGISHHDSAERFRNLGVDVFLGSAKFIDGNSIAVNNNQLRFKKAVVATGARAADPRIEGLAEAGYLTNETVFSLTDRPKRLAVIGGGPIGCELAQAFHRLGCEVTLLHKNNHLLDREDADAAEIVQRGFVREGVNLILGSAIARVEKTDTGKLIHYQQNGISNQIEVDEILVGAGRSPNVEGLNLESLGVDYDKHRGIVVNDYLQTTNPRIYAAGDICMNWKFTHAADAAARIVIKNTLFSPFGLGKSKLSDLVMPWVTYTDPEIAHVGIYAKEAQAQGIEIDEVKIPFSIVDRAIYDGETEGFVKILHQRGSDRILGATIVARHAGEMISEITLAIASKQGLNTLSSVIHSYPTQADAIKKAADAYRKTLLTPRTQSFLKILTKFS</sequence>
<evidence type="ECO:0000256" key="9">
    <source>
        <dbReference type="PIRSR" id="PIRSR000350-4"/>
    </source>
</evidence>
<evidence type="ECO:0000256" key="2">
    <source>
        <dbReference type="ARBA" id="ARBA00022630"/>
    </source>
</evidence>
<dbReference type="GO" id="GO:0050660">
    <property type="term" value="F:flavin adenine dinucleotide binding"/>
    <property type="evidence" value="ECO:0007669"/>
    <property type="project" value="TreeGrafter"/>
</dbReference>
<dbReference type="Gene3D" id="3.50.50.60">
    <property type="entry name" value="FAD/NAD(P)-binding domain"/>
    <property type="match status" value="2"/>
</dbReference>
<keyword evidence="11" id="KW-0472">Membrane</keyword>
<keyword evidence="8" id="KW-0547">Nucleotide-binding</keyword>
<evidence type="ECO:0000256" key="4">
    <source>
        <dbReference type="ARBA" id="ARBA00022857"/>
    </source>
</evidence>
<gene>
    <name evidence="14" type="ORF">DCF19_07105</name>
</gene>
<evidence type="ECO:0000256" key="7">
    <source>
        <dbReference type="ARBA" id="ARBA00023284"/>
    </source>
</evidence>
<dbReference type="PANTHER" id="PTHR43014:SF2">
    <property type="entry name" value="MERCURIC REDUCTASE"/>
    <property type="match status" value="1"/>
</dbReference>
<keyword evidence="11" id="KW-0812">Transmembrane</keyword>
<feature type="disulfide bond" description="Redox-active" evidence="9">
    <location>
        <begin position="83"/>
        <end position="88"/>
    </location>
</feature>
<dbReference type="Proteomes" id="UP000249467">
    <property type="component" value="Unassembled WGS sequence"/>
</dbReference>
<dbReference type="InterPro" id="IPR023753">
    <property type="entry name" value="FAD/NAD-binding_dom"/>
</dbReference>
<dbReference type="InterPro" id="IPR036188">
    <property type="entry name" value="FAD/NAD-bd_sf"/>
</dbReference>
<evidence type="ECO:0000313" key="15">
    <source>
        <dbReference type="Proteomes" id="UP000249467"/>
    </source>
</evidence>
<dbReference type="InterPro" id="IPR012999">
    <property type="entry name" value="Pyr_OxRdtase_I_AS"/>
</dbReference>
<organism evidence="14 15">
    <name type="scientific">Pseudanabaena frigida</name>
    <dbReference type="NCBI Taxonomy" id="945775"/>
    <lineage>
        <taxon>Bacteria</taxon>
        <taxon>Bacillati</taxon>
        <taxon>Cyanobacteriota</taxon>
        <taxon>Cyanophyceae</taxon>
        <taxon>Pseudanabaenales</taxon>
        <taxon>Pseudanabaenaceae</taxon>
        <taxon>Pseudanabaena</taxon>
    </lineage>
</organism>
<dbReference type="EMBL" id="QBML01000007">
    <property type="protein sequence ID" value="PZO42355.1"/>
    <property type="molecule type" value="Genomic_DNA"/>
</dbReference>
<keyword evidence="2 10" id="KW-0285">Flavoprotein</keyword>
<dbReference type="NCBIfam" id="NF004991">
    <property type="entry name" value="PRK06370.1-3"/>
    <property type="match status" value="1"/>
</dbReference>
<evidence type="ECO:0000256" key="6">
    <source>
        <dbReference type="ARBA" id="ARBA00023157"/>
    </source>
</evidence>
<dbReference type="InterPro" id="IPR004099">
    <property type="entry name" value="Pyr_nucl-diS_OxRdtase_dimer"/>
</dbReference>
<dbReference type="PRINTS" id="PR00368">
    <property type="entry name" value="FADPNR"/>
</dbReference>
<keyword evidence="4" id="KW-0521">NADP</keyword>
<keyword evidence="6" id="KW-1015">Disulfide bond</keyword>
<dbReference type="Gene3D" id="3.30.390.30">
    <property type="match status" value="1"/>
</dbReference>
<dbReference type="PROSITE" id="PS00076">
    <property type="entry name" value="PYRIDINE_REDOX_1"/>
    <property type="match status" value="1"/>
</dbReference>
<comment type="caution">
    <text evidence="14">The sequence shown here is derived from an EMBL/GenBank/DDBJ whole genome shotgun (WGS) entry which is preliminary data.</text>
</comment>
<accession>A0A2W4Y5Y7</accession>
<feature type="domain" description="Pyridine nucleotide-disulphide oxidoreductase dimerisation" evidence="12">
    <location>
        <begin position="388"/>
        <end position="497"/>
    </location>
</feature>
<proteinExistence type="inferred from homology"/>
<dbReference type="PRINTS" id="PR00411">
    <property type="entry name" value="PNDRDTASEI"/>
</dbReference>
<dbReference type="Pfam" id="PF07992">
    <property type="entry name" value="Pyr_redox_2"/>
    <property type="match status" value="1"/>
</dbReference>
<dbReference type="AlphaFoldDB" id="A0A2W4Y5Y7"/>
<reference evidence="14 15" key="2">
    <citation type="submission" date="2018-06" db="EMBL/GenBank/DDBJ databases">
        <title>Metagenomic assembly of (sub)arctic Cyanobacteria and their associated microbiome from non-axenic cultures.</title>
        <authorList>
            <person name="Baurain D."/>
        </authorList>
    </citation>
    <scope>NUCLEOTIDE SEQUENCE [LARGE SCALE GENOMIC DNA]</scope>
    <source>
        <strain evidence="14">ULC066bin1</strain>
    </source>
</reference>
<dbReference type="Pfam" id="PF02852">
    <property type="entry name" value="Pyr_redox_dim"/>
    <property type="match status" value="1"/>
</dbReference>
<reference evidence="14 15" key="1">
    <citation type="submission" date="2018-04" db="EMBL/GenBank/DDBJ databases">
        <authorList>
            <person name="Go L.Y."/>
            <person name="Mitchell J.A."/>
        </authorList>
    </citation>
    <scope>NUCLEOTIDE SEQUENCE [LARGE SCALE GENOMIC DNA]</scope>
    <source>
        <strain evidence="14">ULC066bin1</strain>
    </source>
</reference>
<dbReference type="InterPro" id="IPR016156">
    <property type="entry name" value="FAD/NAD-linked_Rdtase_dimer_sf"/>
</dbReference>
<evidence type="ECO:0000313" key="14">
    <source>
        <dbReference type="EMBL" id="PZO42355.1"/>
    </source>
</evidence>
<comment type="similarity">
    <text evidence="1 10">Belongs to the class-I pyridine nucleotide-disulfide oxidoreductase family.</text>
</comment>
<dbReference type="InterPro" id="IPR001100">
    <property type="entry name" value="Pyr_nuc-diS_OxRdtase"/>
</dbReference>
<evidence type="ECO:0000256" key="10">
    <source>
        <dbReference type="RuleBase" id="RU003691"/>
    </source>
</evidence>
<name>A0A2W4Y5Y7_9CYAN</name>
<keyword evidence="3 8" id="KW-0274">FAD</keyword>
<evidence type="ECO:0000259" key="12">
    <source>
        <dbReference type="Pfam" id="PF02852"/>
    </source>
</evidence>
<dbReference type="PANTHER" id="PTHR43014">
    <property type="entry name" value="MERCURIC REDUCTASE"/>
    <property type="match status" value="1"/>
</dbReference>
<evidence type="ECO:0000256" key="3">
    <source>
        <dbReference type="ARBA" id="ARBA00022827"/>
    </source>
</evidence>
<feature type="binding site" evidence="8">
    <location>
        <position position="308"/>
    </location>
    <ligand>
        <name>NAD(+)</name>
        <dbReference type="ChEBI" id="CHEBI:57540"/>
    </ligand>
</feature>
<keyword evidence="7 10" id="KW-0676">Redox-active center</keyword>
<feature type="transmembrane region" description="Helical" evidence="11">
    <location>
        <begin position="46"/>
        <end position="69"/>
    </location>
</feature>
<protein>
    <submittedName>
        <fullName evidence="14">FAD-containing oxidoreductase</fullName>
    </submittedName>
</protein>
<keyword evidence="8" id="KW-0520">NAD</keyword>
<dbReference type="SUPFAM" id="SSF51905">
    <property type="entry name" value="FAD/NAD(P)-binding domain"/>
    <property type="match status" value="1"/>
</dbReference>
<evidence type="ECO:0000256" key="8">
    <source>
        <dbReference type="PIRSR" id="PIRSR000350-3"/>
    </source>
</evidence>